<feature type="transmembrane region" description="Helical" evidence="7">
    <location>
        <begin position="189"/>
        <end position="214"/>
    </location>
</feature>
<sequence length="300" mass="33473">MSNTINKKRKMSKADIAFYTFNSIFMTVFVIVTLYPVLNTLAISFNDGLDALRGGIYLLPRKFSVKNYITVFKKDDLLVGAYISVARTVVGTALSLIACAILAFIVSRKNFLFAKHLSLFWVVTMYVNGGMIPVFLLYKGLHLTNSFWVYVIPGMVSAFNMLVIRTYMNGIPNSFEESAQLDGAGYTTIFLNIISPLCKPVYATVALFVAVYQWNSWFDVMLYNRMSDKLTTLQYELMKLLASVTSQSTSAQSMKNSTSSITPTSIRAAASIVTMLPIICIYPFLQQYFVSGLTLGGVKE</sequence>
<feature type="domain" description="ABC transmembrane type-1" evidence="8">
    <location>
        <begin position="81"/>
        <end position="285"/>
    </location>
</feature>
<gene>
    <name evidence="9" type="ORF">SAMN02910451_00270</name>
</gene>
<dbReference type="Gene3D" id="1.10.3720.10">
    <property type="entry name" value="MetI-like"/>
    <property type="match status" value="1"/>
</dbReference>
<evidence type="ECO:0000256" key="7">
    <source>
        <dbReference type="SAM" id="Phobius"/>
    </source>
</evidence>
<evidence type="ECO:0000313" key="10">
    <source>
        <dbReference type="Proteomes" id="UP000183047"/>
    </source>
</evidence>
<keyword evidence="4 7" id="KW-0812">Transmembrane</keyword>
<feature type="transmembrane region" description="Helical" evidence="7">
    <location>
        <begin position="266"/>
        <end position="285"/>
    </location>
</feature>
<name>A0A1G5AI68_9FIRM</name>
<keyword evidence="6 7" id="KW-0472">Membrane</keyword>
<evidence type="ECO:0000259" key="8">
    <source>
        <dbReference type="PROSITE" id="PS50928"/>
    </source>
</evidence>
<evidence type="ECO:0000256" key="2">
    <source>
        <dbReference type="ARBA" id="ARBA00022448"/>
    </source>
</evidence>
<dbReference type="InterPro" id="IPR035906">
    <property type="entry name" value="MetI-like_sf"/>
</dbReference>
<dbReference type="EMBL" id="FMUR01000003">
    <property type="protein sequence ID" value="SCX77587.1"/>
    <property type="molecule type" value="Genomic_DNA"/>
</dbReference>
<evidence type="ECO:0000256" key="4">
    <source>
        <dbReference type="ARBA" id="ARBA00022692"/>
    </source>
</evidence>
<dbReference type="PROSITE" id="PS50928">
    <property type="entry name" value="ABC_TM1"/>
    <property type="match status" value="1"/>
</dbReference>
<dbReference type="GO" id="GO:0055085">
    <property type="term" value="P:transmembrane transport"/>
    <property type="evidence" value="ECO:0007669"/>
    <property type="project" value="InterPro"/>
</dbReference>
<dbReference type="InterPro" id="IPR000515">
    <property type="entry name" value="MetI-like"/>
</dbReference>
<dbReference type="CDD" id="cd06261">
    <property type="entry name" value="TM_PBP2"/>
    <property type="match status" value="1"/>
</dbReference>
<feature type="transmembrane region" description="Helical" evidence="7">
    <location>
        <begin position="81"/>
        <end position="106"/>
    </location>
</feature>
<organism evidence="9 10">
    <name type="scientific">Butyrivibrio hungatei</name>
    <dbReference type="NCBI Taxonomy" id="185008"/>
    <lineage>
        <taxon>Bacteria</taxon>
        <taxon>Bacillati</taxon>
        <taxon>Bacillota</taxon>
        <taxon>Clostridia</taxon>
        <taxon>Lachnospirales</taxon>
        <taxon>Lachnospiraceae</taxon>
        <taxon>Butyrivibrio</taxon>
    </lineage>
</organism>
<feature type="transmembrane region" description="Helical" evidence="7">
    <location>
        <begin position="118"/>
        <end position="141"/>
    </location>
</feature>
<evidence type="ECO:0000256" key="3">
    <source>
        <dbReference type="ARBA" id="ARBA00022475"/>
    </source>
</evidence>
<reference evidence="10" key="1">
    <citation type="submission" date="2016-10" db="EMBL/GenBank/DDBJ databases">
        <authorList>
            <person name="Varghese N."/>
            <person name="Submissions S."/>
        </authorList>
    </citation>
    <scope>NUCLEOTIDE SEQUENCE [LARGE SCALE GENOMIC DNA]</scope>
    <source>
        <strain evidence="10">XBD2006</strain>
    </source>
</reference>
<keyword evidence="2" id="KW-0813">Transport</keyword>
<dbReference type="PANTHER" id="PTHR43744:SF9">
    <property type="entry name" value="POLYGALACTURONAN_RHAMNOGALACTURONAN TRANSPORT SYSTEM PERMEASE PROTEIN YTCP"/>
    <property type="match status" value="1"/>
</dbReference>
<evidence type="ECO:0000256" key="1">
    <source>
        <dbReference type="ARBA" id="ARBA00004651"/>
    </source>
</evidence>
<protein>
    <submittedName>
        <fullName evidence="9">Putative aldouronate transport system permease protein</fullName>
    </submittedName>
</protein>
<keyword evidence="10" id="KW-1185">Reference proteome</keyword>
<keyword evidence="3" id="KW-1003">Cell membrane</keyword>
<evidence type="ECO:0000256" key="5">
    <source>
        <dbReference type="ARBA" id="ARBA00022989"/>
    </source>
</evidence>
<proteinExistence type="predicted"/>
<dbReference type="GO" id="GO:0005886">
    <property type="term" value="C:plasma membrane"/>
    <property type="evidence" value="ECO:0007669"/>
    <property type="project" value="UniProtKB-SubCell"/>
</dbReference>
<evidence type="ECO:0000313" key="9">
    <source>
        <dbReference type="EMBL" id="SCX77587.1"/>
    </source>
</evidence>
<feature type="transmembrane region" description="Helical" evidence="7">
    <location>
        <begin position="147"/>
        <end position="168"/>
    </location>
</feature>
<dbReference type="SUPFAM" id="SSF161098">
    <property type="entry name" value="MetI-like"/>
    <property type="match status" value="1"/>
</dbReference>
<dbReference type="AlphaFoldDB" id="A0A1G5AI68"/>
<dbReference type="PANTHER" id="PTHR43744">
    <property type="entry name" value="ABC TRANSPORTER PERMEASE PROTEIN MG189-RELATED-RELATED"/>
    <property type="match status" value="1"/>
</dbReference>
<feature type="transmembrane region" description="Helical" evidence="7">
    <location>
        <begin position="16"/>
        <end position="38"/>
    </location>
</feature>
<evidence type="ECO:0000256" key="6">
    <source>
        <dbReference type="ARBA" id="ARBA00023136"/>
    </source>
</evidence>
<accession>A0A1G5AI68</accession>
<dbReference type="Proteomes" id="UP000183047">
    <property type="component" value="Unassembled WGS sequence"/>
</dbReference>
<keyword evidence="5 7" id="KW-1133">Transmembrane helix</keyword>
<comment type="subcellular location">
    <subcellularLocation>
        <location evidence="1">Cell membrane</location>
        <topology evidence="1">Multi-pass membrane protein</topology>
    </subcellularLocation>
</comment>